<keyword evidence="1 6" id="KW-0328">Glycosyltransferase</keyword>
<feature type="binding site" evidence="6">
    <location>
        <position position="367"/>
    </location>
    <ligand>
        <name>substrate</name>
    </ligand>
</feature>
<keyword evidence="7" id="KW-0812">Transmembrane</keyword>
<dbReference type="WBParaSite" id="scaffold383_cov198.g959">
    <property type="protein sequence ID" value="scaffold383_cov198.g959"/>
    <property type="gene ID" value="scaffold383_cov198.g959"/>
</dbReference>
<dbReference type="InterPro" id="IPR002616">
    <property type="entry name" value="tRNA_ribo_trans-like"/>
</dbReference>
<accession>A0A915MK04</accession>
<comment type="subunit">
    <text evidence="6">Heterodimer of a catalytic subunit and an accessory subunit.</text>
</comment>
<feature type="region of interest" description="RNA binding; important for wobble base 34 recognition" evidence="6">
    <location>
        <begin position="492"/>
        <end position="496"/>
    </location>
</feature>
<feature type="domain" description="tRNA-guanine(15) transglycosylase-like" evidence="9">
    <location>
        <begin position="236"/>
        <end position="590"/>
    </location>
</feature>
<evidence type="ECO:0000259" key="8">
    <source>
        <dbReference type="Pfam" id="PF00107"/>
    </source>
</evidence>
<evidence type="ECO:0000256" key="6">
    <source>
        <dbReference type="HAMAP-Rule" id="MF_03218"/>
    </source>
</evidence>
<feature type="binding site" evidence="6">
    <location>
        <position position="410"/>
    </location>
    <ligand>
        <name>substrate</name>
    </ligand>
</feature>
<feature type="binding site" evidence="6">
    <location>
        <begin position="313"/>
        <end position="317"/>
    </location>
    <ligand>
        <name>substrate</name>
    </ligand>
</feature>
<dbReference type="Gene3D" id="3.40.50.720">
    <property type="entry name" value="NAD(P)-binding Rossmann-like Domain"/>
    <property type="match status" value="1"/>
</dbReference>
<dbReference type="SUPFAM" id="SSF51713">
    <property type="entry name" value="tRNA-guanine transglycosylase"/>
    <property type="match status" value="1"/>
</dbReference>
<comment type="function">
    <text evidence="6">Catalytic subunit of the queuine tRNA-ribosyltransferase (TGT) that catalyzes the base-exchange of a guanine (G) residue with queuine (Q) at position 34 (anticodon wobble position) in tRNAs with GU(N) anticodons (tRNA-Asp, -Asn, -His and -Tyr), resulting in the hypermodified nucleoside queuosine (7-(((4,5-cis-dihydroxy-2-cyclopenten-1-yl)amino)methyl)-7-deazaguanosine). Catalysis occurs through a double-displacement mechanism. The nucleophile active site attacks the C1' of nucleotide 34 to detach the guanine base from the RNA, forming a covalent enzyme-RNA intermediate. The proton acceptor active site deprotonates the incoming queuine, allowing a nucleophilic attack on the C1' of the ribose to form the product.</text>
</comment>
<comment type="similarity">
    <text evidence="6">Belongs to the queuine tRNA-ribosyltransferase family.</text>
</comment>
<keyword evidence="4 6" id="KW-0479">Metal-binding</keyword>
<dbReference type="NCBIfam" id="TIGR00449">
    <property type="entry name" value="tgt_general"/>
    <property type="match status" value="1"/>
</dbReference>
<dbReference type="InterPro" id="IPR013149">
    <property type="entry name" value="ADH-like_C"/>
</dbReference>
<feature type="binding site" evidence="6">
    <location>
        <position position="531"/>
    </location>
    <ligand>
        <name>Zn(2+)</name>
        <dbReference type="ChEBI" id="CHEBI:29105"/>
    </ligand>
</feature>
<dbReference type="AlphaFoldDB" id="A0A915MK04"/>
<dbReference type="EC" id="2.4.2.64" evidence="6"/>
<evidence type="ECO:0000259" key="9">
    <source>
        <dbReference type="Pfam" id="PF01702"/>
    </source>
</evidence>
<dbReference type="SUPFAM" id="SSF51735">
    <property type="entry name" value="NAD(P)-binding Rossmann-fold domains"/>
    <property type="match status" value="1"/>
</dbReference>
<evidence type="ECO:0000256" key="5">
    <source>
        <dbReference type="ARBA" id="ARBA00022833"/>
    </source>
</evidence>
<name>A0A915MK04_MELJA</name>
<dbReference type="InterPro" id="IPR004803">
    <property type="entry name" value="TGT"/>
</dbReference>
<evidence type="ECO:0000256" key="2">
    <source>
        <dbReference type="ARBA" id="ARBA00022679"/>
    </source>
</evidence>
<protein>
    <recommendedName>
        <fullName evidence="6">Queuine tRNA-ribosyltransferase catalytic subunit 1</fullName>
        <ecNumber evidence="6">2.4.2.64</ecNumber>
    </recommendedName>
    <alternativeName>
        <fullName evidence="6">Guanine insertion enzyme</fullName>
    </alternativeName>
    <alternativeName>
        <fullName evidence="6">tRNA-guanine transglycosylase</fullName>
    </alternativeName>
</protein>
<feature type="active site" description="Nucleophile" evidence="6">
    <location>
        <position position="487"/>
    </location>
</feature>
<dbReference type="GO" id="GO:0046872">
    <property type="term" value="F:metal ion binding"/>
    <property type="evidence" value="ECO:0007669"/>
    <property type="project" value="UniProtKB-KW"/>
</dbReference>
<keyword evidence="2 6" id="KW-0808">Transferase</keyword>
<dbReference type="InterPro" id="IPR036511">
    <property type="entry name" value="TGT-like_sf"/>
</dbReference>
<comment type="catalytic activity">
    <reaction evidence="6">
        <text>guanosine(34) in tRNA + queuine = queuosine(34) in tRNA + guanine</text>
        <dbReference type="Rhea" id="RHEA:16633"/>
        <dbReference type="Rhea" id="RHEA-COMP:10341"/>
        <dbReference type="Rhea" id="RHEA-COMP:18571"/>
        <dbReference type="ChEBI" id="CHEBI:16235"/>
        <dbReference type="ChEBI" id="CHEBI:17433"/>
        <dbReference type="ChEBI" id="CHEBI:74269"/>
        <dbReference type="ChEBI" id="CHEBI:194431"/>
        <dbReference type="EC" id="2.4.2.64"/>
    </reaction>
</comment>
<feature type="binding site" evidence="6">
    <location>
        <position position="528"/>
    </location>
    <ligand>
        <name>Zn(2+)</name>
        <dbReference type="ChEBI" id="CHEBI:29105"/>
    </ligand>
</feature>
<dbReference type="NCBIfam" id="TIGR00430">
    <property type="entry name" value="Q_tRNA_tgt"/>
    <property type="match status" value="1"/>
</dbReference>
<evidence type="ECO:0000256" key="3">
    <source>
        <dbReference type="ARBA" id="ARBA00022694"/>
    </source>
</evidence>
<dbReference type="PANTHER" id="PTHR43530:SF1">
    <property type="entry name" value="QUEUINE TRNA-RIBOSYLTRANSFERASE CATALYTIC SUBUNIT 1"/>
    <property type="match status" value="1"/>
</dbReference>
<reference evidence="11" key="1">
    <citation type="submission" date="2022-11" db="UniProtKB">
        <authorList>
            <consortium name="WormBaseParasite"/>
        </authorList>
    </citation>
    <scope>IDENTIFICATION</scope>
</reference>
<feature type="transmembrane region" description="Helical" evidence="7">
    <location>
        <begin position="59"/>
        <end position="79"/>
    </location>
</feature>
<dbReference type="Gene3D" id="3.90.180.10">
    <property type="entry name" value="Medium-chain alcohol dehydrogenases, catalytic domain"/>
    <property type="match status" value="1"/>
</dbReference>
<dbReference type="InterPro" id="IPR036291">
    <property type="entry name" value="NAD(P)-bd_dom_sf"/>
</dbReference>
<keyword evidence="5 6" id="KW-0862">Zinc</keyword>
<evidence type="ECO:0000256" key="7">
    <source>
        <dbReference type="SAM" id="Phobius"/>
    </source>
</evidence>
<proteinExistence type="inferred from homology"/>
<comment type="cofactor">
    <cofactor evidence="6">
        <name>Zn(2+)</name>
        <dbReference type="ChEBI" id="CHEBI:29105"/>
    </cofactor>
</comment>
<keyword evidence="7" id="KW-1133">Transmembrane helix</keyword>
<evidence type="ECO:0000313" key="11">
    <source>
        <dbReference type="WBParaSite" id="scaffold383_cov198.g959"/>
    </source>
</evidence>
<dbReference type="HAMAP" id="MF_00168">
    <property type="entry name" value="Q_tRNA_Tgt"/>
    <property type="match status" value="1"/>
</dbReference>
<dbReference type="Gene3D" id="3.20.20.105">
    <property type="entry name" value="Queuine tRNA-ribosyltransferase-like"/>
    <property type="match status" value="1"/>
</dbReference>
<sequence length="613" mass="68343">MCMSGYADFVAVPDLSLLVRIPEAVSMHVASILPAGATWALSAVVHARPVVEAIANTKGYCNIMIVGAGGLGLWILTLAKHFLCEDTRVKLIVADAKEERLILAERNGSDFLVHWDDGEFEEYLIMRTKDVAAEGANVIFDFVTSPRTVNRSLRCLSEGGVLFVGGLCGLDVTVPIKLIARSRLAIMGITRGSIDQLKSLTSELINNLPQNVQNNSNKPVERRGQSYQVIATQGPARYGKLELPHGIVETPVFMPVGTQGSMKGISPEQLIEMDCQILLCNTYHLGHRPGHKLIEEAGGLHKFMHWPRPILTDSGGFQMVSLSKLMEITEEGVNFESPHTKEMTMLTPEYCVEIQEAFGSDIMMQLDHVIPSLTEGPIVEEAMRRSVRWLDRCTSAQKRQTECALFPIVQGGLDIKLREECVKEMVPRAKLGIAIGGLSGGEAKDTFWKVVARCCELIPPHLPRYVMGVGWSVDLVVASALGADMFDCVYPTRTARFGTAITRREGDLHLNQARFKNDLRPIDEECKCQTCKKGYSRAFLNATIGHETVACHLISIHNLFHHMDLMRRLRKAINEKRLDEFLSVFLREQYKEMGNVPQWVRDALNHAGHNWEF</sequence>
<dbReference type="Pfam" id="PF01702">
    <property type="entry name" value="TGT"/>
    <property type="match status" value="1"/>
</dbReference>
<keyword evidence="6" id="KW-0963">Cytoplasm</keyword>
<keyword evidence="10" id="KW-1185">Reference proteome</keyword>
<feature type="transmembrane region" description="Helical" evidence="7">
    <location>
        <begin position="25"/>
        <end position="47"/>
    </location>
</feature>
<keyword evidence="3 6" id="KW-0819">tRNA processing</keyword>
<dbReference type="GO" id="GO:0006400">
    <property type="term" value="P:tRNA modification"/>
    <property type="evidence" value="ECO:0007669"/>
    <property type="project" value="InterPro"/>
</dbReference>
<feature type="active site" description="Proton acceptor" evidence="6">
    <location>
        <position position="313"/>
    </location>
</feature>
<feature type="binding site" evidence="6">
    <location>
        <position position="437"/>
    </location>
    <ligand>
        <name>substrate</name>
    </ligand>
</feature>
<evidence type="ECO:0000313" key="10">
    <source>
        <dbReference type="Proteomes" id="UP000887561"/>
    </source>
</evidence>
<feature type="region of interest" description="RNA binding" evidence="6">
    <location>
        <begin position="468"/>
        <end position="474"/>
    </location>
</feature>
<dbReference type="GO" id="GO:0005829">
    <property type="term" value="C:cytosol"/>
    <property type="evidence" value="ECO:0007669"/>
    <property type="project" value="TreeGrafter"/>
</dbReference>
<dbReference type="Proteomes" id="UP000887561">
    <property type="component" value="Unplaced"/>
</dbReference>
<evidence type="ECO:0000256" key="1">
    <source>
        <dbReference type="ARBA" id="ARBA00022676"/>
    </source>
</evidence>
<dbReference type="Pfam" id="PF00107">
    <property type="entry name" value="ADH_zinc_N"/>
    <property type="match status" value="1"/>
</dbReference>
<feature type="domain" description="Alcohol dehydrogenase-like C-terminal" evidence="8">
    <location>
        <begin position="70"/>
        <end position="201"/>
    </location>
</feature>
<evidence type="ECO:0000256" key="4">
    <source>
        <dbReference type="ARBA" id="ARBA00022723"/>
    </source>
</evidence>
<dbReference type="GO" id="GO:0008479">
    <property type="term" value="F:tRNA-guanosine(34) queuine transglycosylase activity"/>
    <property type="evidence" value="ECO:0007669"/>
    <property type="project" value="UniProtKB-UniRule"/>
</dbReference>
<dbReference type="PANTHER" id="PTHR43530">
    <property type="entry name" value="QUEUINE TRNA-RIBOSYLTRANSFERASE CATALYTIC SUBUNIT 1"/>
    <property type="match status" value="1"/>
</dbReference>
<comment type="subcellular location">
    <subcellularLocation>
        <location evidence="6">Cytoplasm</location>
    </subcellularLocation>
</comment>
<organism evidence="10 11">
    <name type="scientific">Meloidogyne javanica</name>
    <name type="common">Root-knot nematode worm</name>
    <dbReference type="NCBI Taxonomy" id="6303"/>
    <lineage>
        <taxon>Eukaryota</taxon>
        <taxon>Metazoa</taxon>
        <taxon>Ecdysozoa</taxon>
        <taxon>Nematoda</taxon>
        <taxon>Chromadorea</taxon>
        <taxon>Rhabditida</taxon>
        <taxon>Tylenchina</taxon>
        <taxon>Tylenchomorpha</taxon>
        <taxon>Tylenchoidea</taxon>
        <taxon>Meloidogynidae</taxon>
        <taxon>Meloidogyninae</taxon>
        <taxon>Meloidogyne</taxon>
        <taxon>Meloidogyne incognita group</taxon>
    </lineage>
</organism>
<feature type="binding site" evidence="6">
    <location>
        <position position="526"/>
    </location>
    <ligand>
        <name>Zn(2+)</name>
        <dbReference type="ChEBI" id="CHEBI:29105"/>
    </ligand>
</feature>
<feature type="binding site" evidence="6">
    <location>
        <position position="557"/>
    </location>
    <ligand>
        <name>Zn(2+)</name>
        <dbReference type="ChEBI" id="CHEBI:29105"/>
    </ligand>
</feature>
<keyword evidence="7" id="KW-0472">Membrane</keyword>